<protein>
    <submittedName>
        <fullName evidence="6">Uncharacterized protein</fullName>
    </submittedName>
</protein>
<dbReference type="Pfam" id="PF07011">
    <property type="entry name" value="Elf4"/>
    <property type="match status" value="1"/>
</dbReference>
<dbReference type="Gene3D" id="1.10.246.220">
    <property type="match status" value="1"/>
</dbReference>
<name>A0ABQ8CX98_BRANA</name>
<dbReference type="PROSITE" id="PS50090">
    <property type="entry name" value="MYB_LIKE"/>
    <property type="match status" value="1"/>
</dbReference>
<sequence>LKMEGDVFSGFGERHNMDGKLLQSFQKSFVDVQDILDQNRLLINEINQNHESKQPDNLGRNVGLIKELNNNIRRVASLYGDLSHSFARSMDASSEGESSGTLKSDGKVNQKRFRSASLSGETSSSVSSPFDFSGKLPDTLVTVCFCCFLMVSLLEVSKNYGEMFQDAVDQTSGASLSSSNQIENPVVYKLVRVAQDGRLVPATDEEMLEVKDLVENNENDISVVPDPGQYEYITDEGSPSQFLQLDSLEGSVTITPKHIIRLLNPGFFQLETAEAYTENLNSRLEVCPPPLELLQSKEELVYGSQMPFTLLDTNYHSSNELPGDEEFVLSEVLLQEPVCFSSDGCGIDQPMDVSPYSNAAGGSPKAPALSTTASTPGASRDTEEICLGNLSIKALQDTFRATFGRETTCKDKLWLERKIKMGRINPCVIPTTSLTVDDTKLILGGQDSDMVVAFSKDTFDEGRASPDCIKRHPNDFGYSPVEAFVDHYSGNEDFEGEYRSAKRVRKATRRYIEEISKVDDEKQQSKESPIPSKDERSINTVSSGRRVVVTRMVSLGGSIIQVPYVSHVRRSRPRENIMALGEFNSGLWEVKGNPEESDLNLSQSQLNNDVKRVSGVKSVSGPVQKKLVAHCVLDPQMQITTNDQSYKDHSKPKLREVDEDIMEPEYMDSSGDSSDDSTYNRVDRPITQSAMRRKHHRAWSLSEVKNLVEGVSKYGVGKWSVIKKLSYSSFPHRTPVDLKDKWRNLLKACFARAPSNKMGSMRKYGSMAIPSQVLSQVKELSQKKSHVSPARKARMALIPKVAFVVKPAYKPVYGTTVF</sequence>
<accession>A0ABQ8CX98</accession>
<feature type="compositionally biased region" description="Basic and acidic residues" evidence="3">
    <location>
        <begin position="516"/>
        <end position="525"/>
    </location>
</feature>
<dbReference type="InterPro" id="IPR001005">
    <property type="entry name" value="SANT/Myb"/>
</dbReference>
<comment type="caution">
    <text evidence="6">The sequence shown here is derived from an EMBL/GenBank/DDBJ whole genome shotgun (WGS) entry which is preliminary data.</text>
</comment>
<dbReference type="InterPro" id="IPR009057">
    <property type="entry name" value="Homeodomain-like_sf"/>
</dbReference>
<evidence type="ECO:0000256" key="1">
    <source>
        <dbReference type="ARBA" id="ARBA00004123"/>
    </source>
</evidence>
<evidence type="ECO:0000259" key="4">
    <source>
        <dbReference type="PROSITE" id="PS50090"/>
    </source>
</evidence>
<dbReference type="InterPro" id="IPR017930">
    <property type="entry name" value="Myb_dom"/>
</dbReference>
<reference evidence="6 7" key="1">
    <citation type="submission" date="2021-05" db="EMBL/GenBank/DDBJ databases">
        <title>Genome Assembly of Synthetic Allotetraploid Brassica napus Reveals Homoeologous Exchanges between Subgenomes.</title>
        <authorList>
            <person name="Davis J.T."/>
        </authorList>
    </citation>
    <scope>NUCLEOTIDE SEQUENCE [LARGE SCALE GENOMIC DNA]</scope>
    <source>
        <strain evidence="7">cv. Da-Ae</strain>
        <tissue evidence="6">Seedling</tissue>
    </source>
</reference>
<dbReference type="Proteomes" id="UP000824890">
    <property type="component" value="Unassembled WGS sequence"/>
</dbReference>
<dbReference type="SMART" id="SM00717">
    <property type="entry name" value="SANT"/>
    <property type="match status" value="1"/>
</dbReference>
<dbReference type="EMBL" id="JAGKQM010000006">
    <property type="protein sequence ID" value="KAH0921737.1"/>
    <property type="molecule type" value="Genomic_DNA"/>
</dbReference>
<dbReference type="PANTHER" id="PTHR47122">
    <property type="entry name" value="MYB-LIKE DNA-BINDING DOMAIN CONTAINING PROTEIN, EXPRESSED"/>
    <property type="match status" value="1"/>
</dbReference>
<keyword evidence="2" id="KW-0539">Nucleus</keyword>
<dbReference type="PANTHER" id="PTHR47122:SF4">
    <property type="entry name" value="TRF-LIKE 3"/>
    <property type="match status" value="1"/>
</dbReference>
<evidence type="ECO:0000313" key="7">
    <source>
        <dbReference type="Proteomes" id="UP000824890"/>
    </source>
</evidence>
<feature type="region of interest" description="Disordered" evidence="3">
    <location>
        <begin position="516"/>
        <end position="541"/>
    </location>
</feature>
<feature type="domain" description="Myb-like" evidence="4">
    <location>
        <begin position="699"/>
        <end position="746"/>
    </location>
</feature>
<dbReference type="Pfam" id="PF00249">
    <property type="entry name" value="Myb_DNA-binding"/>
    <property type="match status" value="1"/>
</dbReference>
<dbReference type="CDD" id="cd11660">
    <property type="entry name" value="SANT_TRF"/>
    <property type="match status" value="1"/>
</dbReference>
<gene>
    <name evidence="6" type="ORF">HID58_021755</name>
</gene>
<evidence type="ECO:0000313" key="6">
    <source>
        <dbReference type="EMBL" id="KAH0921737.1"/>
    </source>
</evidence>
<evidence type="ECO:0000259" key="5">
    <source>
        <dbReference type="PROSITE" id="PS51294"/>
    </source>
</evidence>
<organism evidence="6 7">
    <name type="scientific">Brassica napus</name>
    <name type="common">Rape</name>
    <dbReference type="NCBI Taxonomy" id="3708"/>
    <lineage>
        <taxon>Eukaryota</taxon>
        <taxon>Viridiplantae</taxon>
        <taxon>Streptophyta</taxon>
        <taxon>Embryophyta</taxon>
        <taxon>Tracheophyta</taxon>
        <taxon>Spermatophyta</taxon>
        <taxon>Magnoliopsida</taxon>
        <taxon>eudicotyledons</taxon>
        <taxon>Gunneridae</taxon>
        <taxon>Pentapetalae</taxon>
        <taxon>rosids</taxon>
        <taxon>malvids</taxon>
        <taxon>Brassicales</taxon>
        <taxon>Brassicaceae</taxon>
        <taxon>Brassiceae</taxon>
        <taxon>Brassica</taxon>
    </lineage>
</organism>
<evidence type="ECO:0000256" key="3">
    <source>
        <dbReference type="SAM" id="MobiDB-lite"/>
    </source>
</evidence>
<feature type="domain" description="HTH myb-type" evidence="5">
    <location>
        <begin position="691"/>
        <end position="750"/>
    </location>
</feature>
<comment type="subcellular location">
    <subcellularLocation>
        <location evidence="1">Nucleus</location>
    </subcellularLocation>
</comment>
<feature type="non-terminal residue" evidence="6">
    <location>
        <position position="1"/>
    </location>
</feature>
<feature type="region of interest" description="Disordered" evidence="3">
    <location>
        <begin position="356"/>
        <end position="380"/>
    </location>
</feature>
<dbReference type="SUPFAM" id="SSF46689">
    <property type="entry name" value="Homeodomain-like"/>
    <property type="match status" value="1"/>
</dbReference>
<evidence type="ECO:0000256" key="2">
    <source>
        <dbReference type="ARBA" id="ARBA00023242"/>
    </source>
</evidence>
<keyword evidence="7" id="KW-1185">Reference proteome</keyword>
<dbReference type="InterPro" id="IPR009741">
    <property type="entry name" value="EARLY_FLOWERING_4_dom"/>
</dbReference>
<dbReference type="PROSITE" id="PS51294">
    <property type="entry name" value="HTH_MYB"/>
    <property type="match status" value="1"/>
</dbReference>
<proteinExistence type="predicted"/>